<keyword evidence="2" id="KW-1185">Reference proteome</keyword>
<proteinExistence type="predicted"/>
<dbReference type="EMBL" id="KK121293">
    <property type="protein sequence ID" value="KFM80130.1"/>
    <property type="molecule type" value="Genomic_DNA"/>
</dbReference>
<organism evidence="1 2">
    <name type="scientific">Stegodyphus mimosarum</name>
    <name type="common">African social velvet spider</name>
    <dbReference type="NCBI Taxonomy" id="407821"/>
    <lineage>
        <taxon>Eukaryota</taxon>
        <taxon>Metazoa</taxon>
        <taxon>Ecdysozoa</taxon>
        <taxon>Arthropoda</taxon>
        <taxon>Chelicerata</taxon>
        <taxon>Arachnida</taxon>
        <taxon>Araneae</taxon>
        <taxon>Araneomorphae</taxon>
        <taxon>Entelegynae</taxon>
        <taxon>Eresoidea</taxon>
        <taxon>Eresidae</taxon>
        <taxon>Stegodyphus</taxon>
    </lineage>
</organism>
<reference evidence="1 2" key="1">
    <citation type="submission" date="2013-11" db="EMBL/GenBank/DDBJ databases">
        <title>Genome sequencing of Stegodyphus mimosarum.</title>
        <authorList>
            <person name="Bechsgaard J."/>
        </authorList>
    </citation>
    <scope>NUCLEOTIDE SEQUENCE [LARGE SCALE GENOMIC DNA]</scope>
</reference>
<name>A0A087URZ1_STEMI</name>
<gene>
    <name evidence="1" type="ORF">X975_16000</name>
</gene>
<feature type="non-terminal residue" evidence="1">
    <location>
        <position position="46"/>
    </location>
</feature>
<evidence type="ECO:0000313" key="2">
    <source>
        <dbReference type="Proteomes" id="UP000054359"/>
    </source>
</evidence>
<dbReference type="Proteomes" id="UP000054359">
    <property type="component" value="Unassembled WGS sequence"/>
</dbReference>
<evidence type="ECO:0000313" key="1">
    <source>
        <dbReference type="EMBL" id="KFM80130.1"/>
    </source>
</evidence>
<accession>A0A087URZ1</accession>
<dbReference type="AlphaFoldDB" id="A0A087URZ1"/>
<sequence length="46" mass="5299">MNSKFCLDGRILSFGHPSEEYMNFHQMNGAAALRLDQEHNHSHAQK</sequence>
<protein>
    <submittedName>
        <fullName evidence="1">Uncharacterized protein</fullName>
    </submittedName>
</protein>